<evidence type="ECO:0000259" key="2">
    <source>
        <dbReference type="SMART" id="SM00594"/>
    </source>
</evidence>
<dbReference type="AlphaFoldDB" id="A0AAD5SD81"/>
<dbReference type="Gene3D" id="3.40.30.10">
    <property type="entry name" value="Glutaredoxin"/>
    <property type="match status" value="1"/>
</dbReference>
<feature type="domain" description="UAS" evidence="2">
    <location>
        <begin position="235"/>
        <end position="351"/>
    </location>
</feature>
<feature type="compositionally biased region" description="Basic residues" evidence="1">
    <location>
        <begin position="511"/>
        <end position="522"/>
    </location>
</feature>
<feature type="compositionally biased region" description="Low complexity" evidence="1">
    <location>
        <begin position="455"/>
        <end position="467"/>
    </location>
</feature>
<evidence type="ECO:0000256" key="1">
    <source>
        <dbReference type="SAM" id="MobiDB-lite"/>
    </source>
</evidence>
<dbReference type="Proteomes" id="UP001212841">
    <property type="component" value="Unassembled WGS sequence"/>
</dbReference>
<proteinExistence type="predicted"/>
<feature type="region of interest" description="Disordered" evidence="1">
    <location>
        <begin position="625"/>
        <end position="700"/>
    </location>
</feature>
<dbReference type="Pfam" id="PF13899">
    <property type="entry name" value="Thioredoxin_7"/>
    <property type="match status" value="1"/>
</dbReference>
<keyword evidence="4" id="KW-1185">Reference proteome</keyword>
<gene>
    <name evidence="3" type="ORF">HK097_008252</name>
</gene>
<dbReference type="SMART" id="SM00594">
    <property type="entry name" value="UAS"/>
    <property type="match status" value="1"/>
</dbReference>
<protein>
    <recommendedName>
        <fullName evidence="2">UAS domain-containing protein</fullName>
    </recommendedName>
</protein>
<feature type="region of interest" description="Disordered" evidence="1">
    <location>
        <begin position="1"/>
        <end position="37"/>
    </location>
</feature>
<feature type="compositionally biased region" description="Basic and acidic residues" evidence="1">
    <location>
        <begin position="629"/>
        <end position="644"/>
    </location>
</feature>
<dbReference type="InterPro" id="IPR006577">
    <property type="entry name" value="UAS"/>
</dbReference>
<dbReference type="CDD" id="cd02958">
    <property type="entry name" value="UAS"/>
    <property type="match status" value="1"/>
</dbReference>
<sequence length="740" mass="84110">MPSSYYQKRIYEDTGRNSALTPGPKDPYEWSPPIPSNDETRIQWNGNKLLPADQMDIRQMPGRLCPTFYFEGRCSVNEGRCKKEHLAGFDRALFSPYVYMQPRLEEKLNRPKLMKFFKKNPDIVACICDGESRSAAMKFATKKEAWNWLKQPIFYSGFPIKMVPVEDENLVRDLNELDMQLHPDAPPRGYPTEAKPYVRYEGIPTAANRWIQRAGPFVQALRQRKQNANNAGKDGLKALYQPPVDIAFRGDFDEARGVARMQKKGLLITIYDMNEFGCHEMDRDLFNREEVKTFIRENFIFVMWQPDSYYGREHMESYPYEGSPYLAIFDPATGERVKQWNTVPSMADFLMEGKPSKTWKAYTKKKQLERDSLVAQKIAHTSEEQQMEEDELMAMRMQLAEEGVPTQELWQHDLDLSDEALLSDSSAPARAKKKAAHEQRKSLTKRKKGGETAAKRAAMAKAVKAAKSQTKNTASVKGEKTVQMKGKGTASEGKGKANATKGKTPAAQGKKTVKTTGKKSRGKSYASRRGWATSDDTDSDEVGRSAKDVLSWSEEVRRSTRAKRGVDRYVPPPMISRPRSSRNAQVPLPAERMTRDYSPHWEGKRWDRDKFMDDELEDEVPLIRNSSRKSAEVDVSHVSHRESGNRPSEVPMEEATTAPPMPPKRVHSPANRSQVGAAAATDTMQDAGGDVDGASSSVGTKNKKRRVVKWALMCWFCRRVFEDGELKCEECKRDRLCDDY</sequence>
<feature type="compositionally biased region" description="Low complexity" evidence="1">
    <location>
        <begin position="496"/>
        <end position="510"/>
    </location>
</feature>
<dbReference type="InterPro" id="IPR036249">
    <property type="entry name" value="Thioredoxin-like_sf"/>
</dbReference>
<evidence type="ECO:0000313" key="4">
    <source>
        <dbReference type="Proteomes" id="UP001212841"/>
    </source>
</evidence>
<name>A0AAD5SD81_9FUNG</name>
<dbReference type="SUPFAM" id="SSF52833">
    <property type="entry name" value="Thioredoxin-like"/>
    <property type="match status" value="1"/>
</dbReference>
<feature type="region of interest" description="Disordered" evidence="1">
    <location>
        <begin position="425"/>
        <end position="584"/>
    </location>
</feature>
<feature type="compositionally biased region" description="Low complexity" evidence="1">
    <location>
        <begin position="686"/>
        <end position="699"/>
    </location>
</feature>
<evidence type="ECO:0000313" key="3">
    <source>
        <dbReference type="EMBL" id="KAJ3050750.1"/>
    </source>
</evidence>
<accession>A0AAD5SD81</accession>
<dbReference type="EMBL" id="JADGJD010000476">
    <property type="protein sequence ID" value="KAJ3050750.1"/>
    <property type="molecule type" value="Genomic_DNA"/>
</dbReference>
<organism evidence="3 4">
    <name type="scientific">Rhizophlyctis rosea</name>
    <dbReference type="NCBI Taxonomy" id="64517"/>
    <lineage>
        <taxon>Eukaryota</taxon>
        <taxon>Fungi</taxon>
        <taxon>Fungi incertae sedis</taxon>
        <taxon>Chytridiomycota</taxon>
        <taxon>Chytridiomycota incertae sedis</taxon>
        <taxon>Chytridiomycetes</taxon>
        <taxon>Rhizophlyctidales</taxon>
        <taxon>Rhizophlyctidaceae</taxon>
        <taxon>Rhizophlyctis</taxon>
    </lineage>
</organism>
<reference evidence="3" key="1">
    <citation type="submission" date="2020-05" db="EMBL/GenBank/DDBJ databases">
        <title>Phylogenomic resolution of chytrid fungi.</title>
        <authorList>
            <person name="Stajich J.E."/>
            <person name="Amses K."/>
            <person name="Simmons R."/>
            <person name="Seto K."/>
            <person name="Myers J."/>
            <person name="Bonds A."/>
            <person name="Quandt C.A."/>
            <person name="Barry K."/>
            <person name="Liu P."/>
            <person name="Grigoriev I."/>
            <person name="Longcore J.E."/>
            <person name="James T.Y."/>
        </authorList>
    </citation>
    <scope>NUCLEOTIDE SEQUENCE</scope>
    <source>
        <strain evidence="3">JEL0318</strain>
    </source>
</reference>
<comment type="caution">
    <text evidence="3">The sequence shown here is derived from an EMBL/GenBank/DDBJ whole genome shotgun (WGS) entry which is preliminary data.</text>
</comment>